<dbReference type="NCBIfam" id="NF004281">
    <property type="entry name" value="PRK05690.1"/>
    <property type="match status" value="1"/>
</dbReference>
<dbReference type="GO" id="GO:0061605">
    <property type="term" value="F:molybdopterin-synthase adenylyltransferase activity"/>
    <property type="evidence" value="ECO:0007669"/>
    <property type="project" value="UniProtKB-EC"/>
</dbReference>
<dbReference type="GO" id="GO:0008146">
    <property type="term" value="F:sulfotransferase activity"/>
    <property type="evidence" value="ECO:0007669"/>
    <property type="project" value="TreeGrafter"/>
</dbReference>
<evidence type="ECO:0000256" key="2">
    <source>
        <dbReference type="ARBA" id="ARBA00022679"/>
    </source>
</evidence>
<dbReference type="Proteomes" id="UP000811899">
    <property type="component" value="Unassembled WGS sequence"/>
</dbReference>
<feature type="domain" description="THIF-type NAD/FAD binding fold" evidence="13">
    <location>
        <begin position="10"/>
        <end position="244"/>
    </location>
</feature>
<evidence type="ECO:0000256" key="9">
    <source>
        <dbReference type="ARBA" id="ARBA00073635"/>
    </source>
</evidence>
<comment type="catalytic activity">
    <reaction evidence="5">
        <text>[molybdopterin-synthase sulfur-carrier protein]-C-terminal Gly-Gly + ATP + H(+) = [molybdopterin-synthase sulfur-carrier protein]-C-terminal Gly-Gly-AMP + diphosphate</text>
        <dbReference type="Rhea" id="RHEA:43616"/>
        <dbReference type="Rhea" id="RHEA-COMP:12159"/>
        <dbReference type="Rhea" id="RHEA-COMP:12202"/>
        <dbReference type="ChEBI" id="CHEBI:15378"/>
        <dbReference type="ChEBI" id="CHEBI:30616"/>
        <dbReference type="ChEBI" id="CHEBI:33019"/>
        <dbReference type="ChEBI" id="CHEBI:90618"/>
        <dbReference type="ChEBI" id="CHEBI:90778"/>
        <dbReference type="EC" id="2.7.7.80"/>
    </reaction>
</comment>
<accession>A0AAW4LBS8</accession>
<gene>
    <name evidence="14" type="primary">moeB</name>
    <name evidence="14" type="ORF">KI809_14340</name>
</gene>
<sequence>MLTDPQKERYARHLMLDGVGELGQERLLTGRVLIIGAGGLGSPAALYLAAAGVGSIGIADSDIVDLSNLQRQILHATADIGVAKTASAVAKLAAINPDLTLTAHQFRIERDNIAELLAQYDFVLDCTDNFDAKFLINDACVSAGKPYSHGGILKYSGQTMTVLPGKSACYRCIFPAAPDETTSLACSRAGVLGVLPGIIGTIQATEAIKSLLGIGELLLDRLLTYDSLKMKFREVPLRRSPHCPACSSLQM</sequence>
<evidence type="ECO:0000259" key="13">
    <source>
        <dbReference type="Pfam" id="PF00899"/>
    </source>
</evidence>
<dbReference type="EMBL" id="JAHCVJ010000006">
    <property type="protein sequence ID" value="MBT0665484.1"/>
    <property type="molecule type" value="Genomic_DNA"/>
</dbReference>
<keyword evidence="4" id="KW-0067">ATP-binding</keyword>
<dbReference type="FunFam" id="3.40.50.720:FF:000033">
    <property type="entry name" value="Adenylyltransferase and sulfurtransferase MOCS3"/>
    <property type="match status" value="1"/>
</dbReference>
<dbReference type="PANTHER" id="PTHR10953">
    <property type="entry name" value="UBIQUITIN-ACTIVATING ENZYME E1"/>
    <property type="match status" value="1"/>
</dbReference>
<comment type="similarity">
    <text evidence="1">Belongs to the HesA/MoeB/ThiF family.</text>
</comment>
<dbReference type="PANTHER" id="PTHR10953:SF102">
    <property type="entry name" value="ADENYLYLTRANSFERASE AND SULFURTRANSFERASE MOCS3"/>
    <property type="match status" value="1"/>
</dbReference>
<dbReference type="GO" id="GO:0008641">
    <property type="term" value="F:ubiquitin-like modifier activating enzyme activity"/>
    <property type="evidence" value="ECO:0007669"/>
    <property type="project" value="InterPro"/>
</dbReference>
<dbReference type="InterPro" id="IPR045886">
    <property type="entry name" value="ThiF/MoeB/HesA"/>
</dbReference>
<evidence type="ECO:0000256" key="3">
    <source>
        <dbReference type="ARBA" id="ARBA00022741"/>
    </source>
</evidence>
<comment type="caution">
    <text evidence="14">The sequence shown here is derived from an EMBL/GenBank/DDBJ whole genome shotgun (WGS) entry which is preliminary data.</text>
</comment>
<dbReference type="Gene3D" id="3.40.50.720">
    <property type="entry name" value="NAD(P)-binding Rossmann-like Domain"/>
    <property type="match status" value="1"/>
</dbReference>
<evidence type="ECO:0000256" key="7">
    <source>
        <dbReference type="ARBA" id="ARBA00063809"/>
    </source>
</evidence>
<keyword evidence="15" id="KW-1185">Reference proteome</keyword>
<dbReference type="GO" id="GO:0004792">
    <property type="term" value="F:thiosulfate-cyanide sulfurtransferase activity"/>
    <property type="evidence" value="ECO:0007669"/>
    <property type="project" value="TreeGrafter"/>
</dbReference>
<proteinExistence type="inferred from homology"/>
<dbReference type="InterPro" id="IPR000594">
    <property type="entry name" value="ThiF_NAD_FAD-bd"/>
</dbReference>
<evidence type="ECO:0000256" key="4">
    <source>
        <dbReference type="ARBA" id="ARBA00022840"/>
    </source>
</evidence>
<evidence type="ECO:0000256" key="8">
    <source>
        <dbReference type="ARBA" id="ARBA00066884"/>
    </source>
</evidence>
<organism evidence="14 15">
    <name type="scientific">Geoanaerobacter pelophilus</name>
    <dbReference type="NCBI Taxonomy" id="60036"/>
    <lineage>
        <taxon>Bacteria</taxon>
        <taxon>Pseudomonadati</taxon>
        <taxon>Thermodesulfobacteriota</taxon>
        <taxon>Desulfuromonadia</taxon>
        <taxon>Geobacterales</taxon>
        <taxon>Geobacteraceae</taxon>
        <taxon>Geoanaerobacter</taxon>
    </lineage>
</organism>
<dbReference type="InterPro" id="IPR035985">
    <property type="entry name" value="Ubiquitin-activating_enz"/>
</dbReference>
<keyword evidence="2" id="KW-0808">Transferase</keyword>
<dbReference type="AlphaFoldDB" id="A0AAW4LBS8"/>
<evidence type="ECO:0000313" key="15">
    <source>
        <dbReference type="Proteomes" id="UP000811899"/>
    </source>
</evidence>
<dbReference type="RefSeq" id="WP_214172533.1">
    <property type="nucleotide sequence ID" value="NZ_JAHCVJ010000006.1"/>
</dbReference>
<dbReference type="EC" id="2.7.7.80" evidence="8"/>
<evidence type="ECO:0000256" key="10">
    <source>
        <dbReference type="ARBA" id="ARBA00075110"/>
    </source>
</evidence>
<comment type="function">
    <text evidence="6">Catalyzes the adenylation by ATP of the carboxyl group of the C-terminal glycine of sulfur carrier protein MoaD.</text>
</comment>
<evidence type="ECO:0000256" key="1">
    <source>
        <dbReference type="ARBA" id="ARBA00009919"/>
    </source>
</evidence>
<dbReference type="GO" id="GO:0005829">
    <property type="term" value="C:cytosol"/>
    <property type="evidence" value="ECO:0007669"/>
    <property type="project" value="TreeGrafter"/>
</dbReference>
<reference evidence="14 15" key="1">
    <citation type="submission" date="2021-05" db="EMBL/GenBank/DDBJ databases">
        <title>The draft genome of Geobacter pelophilus DSM 12255.</title>
        <authorList>
            <person name="Xu Z."/>
            <person name="Masuda Y."/>
            <person name="Itoh H."/>
            <person name="Senoo K."/>
        </authorList>
    </citation>
    <scope>NUCLEOTIDE SEQUENCE [LARGE SCALE GENOMIC DNA]</scope>
    <source>
        <strain evidence="14 15">DSM 12255</strain>
    </source>
</reference>
<keyword evidence="3" id="KW-0547">Nucleotide-binding</keyword>
<keyword evidence="14" id="KW-0548">Nucleotidyltransferase</keyword>
<dbReference type="GO" id="GO:0005524">
    <property type="term" value="F:ATP binding"/>
    <property type="evidence" value="ECO:0007669"/>
    <property type="project" value="UniProtKB-KW"/>
</dbReference>
<dbReference type="CDD" id="cd00757">
    <property type="entry name" value="ThiF_MoeB_HesA_family"/>
    <property type="match status" value="1"/>
</dbReference>
<evidence type="ECO:0000256" key="5">
    <source>
        <dbReference type="ARBA" id="ARBA00052218"/>
    </source>
</evidence>
<comment type="subunit">
    <text evidence="7">Homodimer. Forms a stable heterotetrameric complex of 2 MoeB and 2 MoaD during adenylation of MoaD.</text>
</comment>
<evidence type="ECO:0000256" key="12">
    <source>
        <dbReference type="ARBA" id="ARBA00078531"/>
    </source>
</evidence>
<protein>
    <recommendedName>
        <fullName evidence="9">Molybdopterin-synthase adenylyltransferase</fullName>
        <ecNumber evidence="8">2.7.7.80</ecNumber>
    </recommendedName>
    <alternativeName>
        <fullName evidence="12">MoaD protein adenylase</fullName>
    </alternativeName>
    <alternativeName>
        <fullName evidence="10">Molybdopterin-converting factor subunit 1 adenylase</fullName>
    </alternativeName>
    <alternativeName>
        <fullName evidence="11">Sulfur carrier protein MoaD adenylyltransferase</fullName>
    </alternativeName>
</protein>
<dbReference type="Pfam" id="PF00899">
    <property type="entry name" value="ThiF"/>
    <property type="match status" value="1"/>
</dbReference>
<evidence type="ECO:0000256" key="11">
    <source>
        <dbReference type="ARBA" id="ARBA00075328"/>
    </source>
</evidence>
<evidence type="ECO:0000313" key="14">
    <source>
        <dbReference type="EMBL" id="MBT0665484.1"/>
    </source>
</evidence>
<name>A0AAW4LBS8_9BACT</name>
<evidence type="ECO:0000256" key="6">
    <source>
        <dbReference type="ARBA" id="ARBA00055169"/>
    </source>
</evidence>
<dbReference type="SUPFAM" id="SSF69572">
    <property type="entry name" value="Activating enzymes of the ubiquitin-like proteins"/>
    <property type="match status" value="1"/>
</dbReference>